<evidence type="ECO:0000256" key="2">
    <source>
        <dbReference type="SAM" id="SignalP"/>
    </source>
</evidence>
<keyword evidence="4" id="KW-1185">Reference proteome</keyword>
<proteinExistence type="predicted"/>
<feature type="chain" id="PRO_5046956239" description="Flagella basal body P-ring formation protein FlgA" evidence="2">
    <location>
        <begin position="32"/>
        <end position="316"/>
    </location>
</feature>
<organism evidence="3 4">
    <name type="scientific">Chloracidobacterium sp. N</name>
    <dbReference type="NCBI Taxonomy" id="2821540"/>
    <lineage>
        <taxon>Bacteria</taxon>
        <taxon>Pseudomonadati</taxon>
        <taxon>Acidobacteriota</taxon>
        <taxon>Terriglobia</taxon>
        <taxon>Terriglobales</taxon>
        <taxon>Acidobacteriaceae</taxon>
        <taxon>Chloracidobacterium</taxon>
        <taxon>Chloracidobacterium aggregatum</taxon>
    </lineage>
</organism>
<feature type="signal peptide" evidence="2">
    <location>
        <begin position="1"/>
        <end position="31"/>
    </location>
</feature>
<name>A0ABX8AYZ6_9BACT</name>
<sequence length="316" mass="34347">MSLTSLRLASVRSLTGLALTAVVAVSGLARAQNPAEATVPRSVMSEAMRVCAGYIGEAAPEDLQIVGSEKEAYVRQFSQGDLVYINRGRDANLQTGAEYQIVRNIGPVYDLADRRRKLGTLVQELGVLRITEVRDTSATGEITLICTGTVNLGDALIPYERRPIPTVRPYRPLSVVGAPTGRATGQILAGQLSREQLVRNDVVYINLGADNGLKVGDYLTVYRPLASDTVSRFRDDKIGQSRSNGFSSDRFRTRDNSSLASSQKGYPQVAERTPRNELPRTLVGEIVIVRTEANTAVGVLTRTTREAVVGDRVELQ</sequence>
<evidence type="ECO:0000313" key="3">
    <source>
        <dbReference type="EMBL" id="QUV93934.1"/>
    </source>
</evidence>
<accession>A0ABX8AYZ6</accession>
<feature type="region of interest" description="Disordered" evidence="1">
    <location>
        <begin position="236"/>
        <end position="275"/>
    </location>
</feature>
<evidence type="ECO:0008006" key="5">
    <source>
        <dbReference type="Google" id="ProtNLM"/>
    </source>
</evidence>
<evidence type="ECO:0000313" key="4">
    <source>
        <dbReference type="Proteomes" id="UP000677668"/>
    </source>
</evidence>
<protein>
    <recommendedName>
        <fullName evidence="5">Flagella basal body P-ring formation protein FlgA</fullName>
    </recommendedName>
</protein>
<keyword evidence="2" id="KW-0732">Signal</keyword>
<evidence type="ECO:0000256" key="1">
    <source>
        <dbReference type="SAM" id="MobiDB-lite"/>
    </source>
</evidence>
<gene>
    <name evidence="3" type="ORF">J8C05_00240</name>
</gene>
<feature type="compositionally biased region" description="Polar residues" evidence="1">
    <location>
        <begin position="256"/>
        <end position="265"/>
    </location>
</feature>
<dbReference type="EMBL" id="CP072642">
    <property type="protein sequence ID" value="QUV93934.1"/>
    <property type="molecule type" value="Genomic_DNA"/>
</dbReference>
<dbReference type="RefSeq" id="WP_211422265.1">
    <property type="nucleotide sequence ID" value="NZ_CP072642.1"/>
</dbReference>
<reference evidence="3 4" key="1">
    <citation type="submission" date="2021-03" db="EMBL/GenBank/DDBJ databases">
        <title>Genomic and phenotypic characterization of Chloracidobacterium isolates provides evidence for multiple species.</title>
        <authorList>
            <person name="Saini M.K."/>
            <person name="Costas A.M.G."/>
            <person name="Tank M."/>
            <person name="Bryant D.A."/>
        </authorList>
    </citation>
    <scope>NUCLEOTIDE SEQUENCE [LARGE SCALE GENOMIC DNA]</scope>
    <source>
        <strain evidence="3 4">N</strain>
    </source>
</reference>
<dbReference type="Proteomes" id="UP000677668">
    <property type="component" value="Chromosome 1"/>
</dbReference>